<dbReference type="EMBL" id="MU275851">
    <property type="protein sequence ID" value="KAI0051569.1"/>
    <property type="molecule type" value="Genomic_DNA"/>
</dbReference>
<keyword evidence="2" id="KW-1185">Reference proteome</keyword>
<dbReference type="Proteomes" id="UP000814033">
    <property type="component" value="Unassembled WGS sequence"/>
</dbReference>
<organism evidence="1 2">
    <name type="scientific">Auriscalpium vulgare</name>
    <dbReference type="NCBI Taxonomy" id="40419"/>
    <lineage>
        <taxon>Eukaryota</taxon>
        <taxon>Fungi</taxon>
        <taxon>Dikarya</taxon>
        <taxon>Basidiomycota</taxon>
        <taxon>Agaricomycotina</taxon>
        <taxon>Agaricomycetes</taxon>
        <taxon>Russulales</taxon>
        <taxon>Auriscalpiaceae</taxon>
        <taxon>Auriscalpium</taxon>
    </lineage>
</organism>
<reference evidence="1" key="1">
    <citation type="submission" date="2021-02" db="EMBL/GenBank/DDBJ databases">
        <authorList>
            <consortium name="DOE Joint Genome Institute"/>
            <person name="Ahrendt S."/>
            <person name="Looney B.P."/>
            <person name="Miyauchi S."/>
            <person name="Morin E."/>
            <person name="Drula E."/>
            <person name="Courty P.E."/>
            <person name="Chicoki N."/>
            <person name="Fauchery L."/>
            <person name="Kohler A."/>
            <person name="Kuo A."/>
            <person name="Labutti K."/>
            <person name="Pangilinan J."/>
            <person name="Lipzen A."/>
            <person name="Riley R."/>
            <person name="Andreopoulos W."/>
            <person name="He G."/>
            <person name="Johnson J."/>
            <person name="Barry K.W."/>
            <person name="Grigoriev I.V."/>
            <person name="Nagy L."/>
            <person name="Hibbett D."/>
            <person name="Henrissat B."/>
            <person name="Matheny P.B."/>
            <person name="Labbe J."/>
            <person name="Martin F."/>
        </authorList>
    </citation>
    <scope>NUCLEOTIDE SEQUENCE</scope>
    <source>
        <strain evidence="1">FP105234-sp</strain>
    </source>
</reference>
<sequence length="81" mass="9124">MAHRSLSAHIVSVGTTRRCRQQRLKDNSRHLLRLHSLDYKAHRRPQDGHHRSAFGTGSSTLFLFPGHQSHPLRQVPAGLAA</sequence>
<evidence type="ECO:0000313" key="1">
    <source>
        <dbReference type="EMBL" id="KAI0051569.1"/>
    </source>
</evidence>
<protein>
    <submittedName>
        <fullName evidence="1">Uncharacterized protein</fullName>
    </submittedName>
</protein>
<evidence type="ECO:0000313" key="2">
    <source>
        <dbReference type="Proteomes" id="UP000814033"/>
    </source>
</evidence>
<gene>
    <name evidence="1" type="ORF">FA95DRAFT_1554387</name>
</gene>
<name>A0ACB8S5P7_9AGAM</name>
<accession>A0ACB8S5P7</accession>
<comment type="caution">
    <text evidence="1">The sequence shown here is derived from an EMBL/GenBank/DDBJ whole genome shotgun (WGS) entry which is preliminary data.</text>
</comment>
<proteinExistence type="predicted"/>
<reference evidence="1" key="2">
    <citation type="journal article" date="2022" name="New Phytol.">
        <title>Evolutionary transition to the ectomycorrhizal habit in the genomes of a hyperdiverse lineage of mushroom-forming fungi.</title>
        <authorList>
            <person name="Looney B."/>
            <person name="Miyauchi S."/>
            <person name="Morin E."/>
            <person name="Drula E."/>
            <person name="Courty P.E."/>
            <person name="Kohler A."/>
            <person name="Kuo A."/>
            <person name="LaButti K."/>
            <person name="Pangilinan J."/>
            <person name="Lipzen A."/>
            <person name="Riley R."/>
            <person name="Andreopoulos W."/>
            <person name="He G."/>
            <person name="Johnson J."/>
            <person name="Nolan M."/>
            <person name="Tritt A."/>
            <person name="Barry K.W."/>
            <person name="Grigoriev I.V."/>
            <person name="Nagy L.G."/>
            <person name="Hibbett D."/>
            <person name="Henrissat B."/>
            <person name="Matheny P.B."/>
            <person name="Labbe J."/>
            <person name="Martin F.M."/>
        </authorList>
    </citation>
    <scope>NUCLEOTIDE SEQUENCE</scope>
    <source>
        <strain evidence="1">FP105234-sp</strain>
    </source>
</reference>